<gene>
    <name evidence="1" type="ORF">IWT25_02375</name>
</gene>
<dbReference type="EMBL" id="BCMI01000032">
    <property type="protein sequence ID" value="GAX07027.1"/>
    <property type="molecule type" value="Genomic_DNA"/>
</dbReference>
<comment type="caution">
    <text evidence="1">The sequence shown here is derived from an EMBL/GenBank/DDBJ whole genome shotgun (WGS) entry which is preliminary data.</text>
</comment>
<dbReference type="AlphaFoldDB" id="A0A1Z5IZ27"/>
<name>A0A1Z5IZ27_9LACO</name>
<organism evidence="1 2">
    <name type="scientific">Secundilactobacillus pentosiphilus</name>
    <dbReference type="NCBI Taxonomy" id="1714682"/>
    <lineage>
        <taxon>Bacteria</taxon>
        <taxon>Bacillati</taxon>
        <taxon>Bacillota</taxon>
        <taxon>Bacilli</taxon>
        <taxon>Lactobacillales</taxon>
        <taxon>Lactobacillaceae</taxon>
        <taxon>Secundilactobacillus</taxon>
    </lineage>
</organism>
<proteinExistence type="predicted"/>
<evidence type="ECO:0000313" key="1">
    <source>
        <dbReference type="EMBL" id="GAX07027.1"/>
    </source>
</evidence>
<sequence length="63" mass="6950">MLDSKSRVTRVEVEKVICVTSLVGRGTEESPLASIKEYFDTDGKKIASQKLVAGTDDYLSDLR</sequence>
<protein>
    <submittedName>
        <fullName evidence="1">Uncharacterized protein</fullName>
    </submittedName>
</protein>
<accession>A0A1Z5IZ27</accession>
<evidence type="ECO:0000313" key="2">
    <source>
        <dbReference type="Proteomes" id="UP000198414"/>
    </source>
</evidence>
<dbReference type="Proteomes" id="UP000198414">
    <property type="component" value="Unassembled WGS sequence"/>
</dbReference>
<reference evidence="1 2" key="1">
    <citation type="submission" date="2015-11" db="EMBL/GenBank/DDBJ databases">
        <title>Draft genome sequences of new species of the genus Lactobacillus isolated from orchardgrass silage.</title>
        <authorList>
            <person name="Tohno M."/>
            <person name="Tanizawa Y."/>
            <person name="Arita M."/>
        </authorList>
    </citation>
    <scope>NUCLEOTIDE SEQUENCE [LARGE SCALE GENOMIC DNA]</scope>
    <source>
        <strain evidence="1 2">IWT25</strain>
    </source>
</reference>
<dbReference type="RefSeq" id="WP_089121929.1">
    <property type="nucleotide sequence ID" value="NZ_BCMI01000032.1"/>
</dbReference>
<dbReference type="OrthoDB" id="2971526at2"/>